<evidence type="ECO:0000256" key="1">
    <source>
        <dbReference type="ARBA" id="ARBA00004141"/>
    </source>
</evidence>
<feature type="transmembrane region" description="Helical" evidence="5">
    <location>
        <begin position="60"/>
        <end position="81"/>
    </location>
</feature>
<keyword evidence="4 5" id="KW-0472">Membrane</keyword>
<evidence type="ECO:0000256" key="2">
    <source>
        <dbReference type="ARBA" id="ARBA00022692"/>
    </source>
</evidence>
<evidence type="ECO:0008006" key="8">
    <source>
        <dbReference type="Google" id="ProtNLM"/>
    </source>
</evidence>
<accession>A0AAX1ECW0</accession>
<sequence length="153" mass="17336">MNIIFTNERSLGLSYFTARFILGISFFNAAIWKIFILSPTQHAQQFFLIPFQATWIPEPLLWLLGMTIPFIELAIGILLCLGLRSKETAFLTGLLLILTTYGHSLLEPLYNISQGLTMARVALVLFLLAIPNKNDIFSLECVFGYFVKNLKTD</sequence>
<evidence type="ECO:0000313" key="6">
    <source>
        <dbReference type="EMBL" id="QBR82913.1"/>
    </source>
</evidence>
<reference evidence="6 7" key="1">
    <citation type="submission" date="2019-03" db="EMBL/GenBank/DDBJ databases">
        <title>Diverse conjugative elements silence natural transformation in Legionella species.</title>
        <authorList>
            <person name="Durieux I."/>
            <person name="Ginevra C."/>
            <person name="Attaiech L."/>
            <person name="Picq K."/>
            <person name="Juan P.A."/>
            <person name="Jarraud S."/>
            <person name="Charpentier X."/>
        </authorList>
    </citation>
    <scope>NUCLEOTIDE SEQUENCE [LARGE SCALE GENOMIC DNA]</scope>
    <source>
        <strain evidence="6 7">HL-0427-4011</strain>
    </source>
</reference>
<evidence type="ECO:0000313" key="7">
    <source>
        <dbReference type="Proteomes" id="UP000295517"/>
    </source>
</evidence>
<protein>
    <recommendedName>
        <fullName evidence="8">DoxX family membrane protein</fullName>
    </recommendedName>
</protein>
<dbReference type="Pfam" id="PF07681">
    <property type="entry name" value="DoxX"/>
    <property type="match status" value="1"/>
</dbReference>
<feature type="transmembrane region" description="Helical" evidence="5">
    <location>
        <begin position="20"/>
        <end position="40"/>
    </location>
</feature>
<comment type="subcellular location">
    <subcellularLocation>
        <location evidence="1">Membrane</location>
        <topology evidence="1">Multi-pass membrane protein</topology>
    </subcellularLocation>
</comment>
<dbReference type="GO" id="GO:0016020">
    <property type="term" value="C:membrane"/>
    <property type="evidence" value="ECO:0007669"/>
    <property type="project" value="UniProtKB-SubCell"/>
</dbReference>
<keyword evidence="3 5" id="KW-1133">Transmembrane helix</keyword>
<gene>
    <name evidence="6" type="ORF">E3983_00180</name>
</gene>
<evidence type="ECO:0000256" key="5">
    <source>
        <dbReference type="SAM" id="Phobius"/>
    </source>
</evidence>
<dbReference type="AlphaFoldDB" id="A0AAX1ECW0"/>
<name>A0AAX1ECW0_9GAMM</name>
<proteinExistence type="predicted"/>
<evidence type="ECO:0000256" key="4">
    <source>
        <dbReference type="ARBA" id="ARBA00023136"/>
    </source>
</evidence>
<evidence type="ECO:0000256" key="3">
    <source>
        <dbReference type="ARBA" id="ARBA00022989"/>
    </source>
</evidence>
<dbReference type="Proteomes" id="UP000295517">
    <property type="component" value="Chromosome"/>
</dbReference>
<dbReference type="RefSeq" id="WP_135059429.1">
    <property type="nucleotide sequence ID" value="NZ_CP038254.1"/>
</dbReference>
<dbReference type="EMBL" id="CP038254">
    <property type="protein sequence ID" value="QBR82913.1"/>
    <property type="molecule type" value="Genomic_DNA"/>
</dbReference>
<keyword evidence="2 5" id="KW-0812">Transmembrane</keyword>
<organism evidence="6 7">
    <name type="scientific">Legionella israelensis</name>
    <dbReference type="NCBI Taxonomy" id="454"/>
    <lineage>
        <taxon>Bacteria</taxon>
        <taxon>Pseudomonadati</taxon>
        <taxon>Pseudomonadota</taxon>
        <taxon>Gammaproteobacteria</taxon>
        <taxon>Legionellales</taxon>
        <taxon>Legionellaceae</taxon>
        <taxon>Legionella</taxon>
    </lineage>
</organism>
<dbReference type="InterPro" id="IPR032808">
    <property type="entry name" value="DoxX"/>
</dbReference>
<feature type="transmembrane region" description="Helical" evidence="5">
    <location>
        <begin position="88"/>
        <end position="106"/>
    </location>
</feature>